<evidence type="ECO:0000313" key="2">
    <source>
        <dbReference type="Proteomes" id="UP000593574"/>
    </source>
</evidence>
<organism evidence="1 2">
    <name type="scientific">Gossypium laxum</name>
    <dbReference type="NCBI Taxonomy" id="34288"/>
    <lineage>
        <taxon>Eukaryota</taxon>
        <taxon>Viridiplantae</taxon>
        <taxon>Streptophyta</taxon>
        <taxon>Embryophyta</taxon>
        <taxon>Tracheophyta</taxon>
        <taxon>Spermatophyta</taxon>
        <taxon>Magnoliopsida</taxon>
        <taxon>eudicotyledons</taxon>
        <taxon>Gunneridae</taxon>
        <taxon>Pentapetalae</taxon>
        <taxon>rosids</taxon>
        <taxon>malvids</taxon>
        <taxon>Malvales</taxon>
        <taxon>Malvaceae</taxon>
        <taxon>Malvoideae</taxon>
        <taxon>Gossypium</taxon>
    </lineage>
</organism>
<dbReference type="AlphaFoldDB" id="A0A7J8Z9U2"/>
<accession>A0A7J8Z9U2</accession>
<evidence type="ECO:0000313" key="1">
    <source>
        <dbReference type="EMBL" id="MBA0708332.1"/>
    </source>
</evidence>
<protein>
    <submittedName>
        <fullName evidence="1">Uncharacterized protein</fullName>
    </submittedName>
</protein>
<reference evidence="1 2" key="1">
    <citation type="journal article" date="2019" name="Genome Biol. Evol.">
        <title>Insights into the evolution of the New World diploid cottons (Gossypium, subgenus Houzingenia) based on genome sequencing.</title>
        <authorList>
            <person name="Grover C.E."/>
            <person name="Arick M.A. 2nd"/>
            <person name="Thrash A."/>
            <person name="Conover J.L."/>
            <person name="Sanders W.S."/>
            <person name="Peterson D.G."/>
            <person name="Frelichowski J.E."/>
            <person name="Scheffler J.A."/>
            <person name="Scheffler B.E."/>
            <person name="Wendel J.F."/>
        </authorList>
    </citation>
    <scope>NUCLEOTIDE SEQUENCE [LARGE SCALE GENOMIC DNA]</scope>
    <source>
        <strain evidence="1">4</strain>
        <tissue evidence="1">Leaf</tissue>
    </source>
</reference>
<comment type="caution">
    <text evidence="1">The sequence shown here is derived from an EMBL/GenBank/DDBJ whole genome shotgun (WGS) entry which is preliminary data.</text>
</comment>
<sequence length="64" mass="7439">MASATNSYLSNVISYHVHHHGFIQQKYPLPLRHIQIKLAIDINLLRTTNSLFWSQHFAEPQQPS</sequence>
<dbReference type="Proteomes" id="UP000593574">
    <property type="component" value="Unassembled WGS sequence"/>
</dbReference>
<keyword evidence="2" id="KW-1185">Reference proteome</keyword>
<dbReference type="EMBL" id="JABEZV010000004">
    <property type="protein sequence ID" value="MBA0708332.1"/>
    <property type="molecule type" value="Genomic_DNA"/>
</dbReference>
<name>A0A7J8Z9U2_9ROSI</name>
<gene>
    <name evidence="1" type="ORF">Golax_023466</name>
</gene>
<proteinExistence type="predicted"/>